<proteinExistence type="predicted"/>
<evidence type="ECO:0000256" key="1">
    <source>
        <dbReference type="SAM" id="Phobius"/>
    </source>
</evidence>
<feature type="domain" description="Mutator-like transposase" evidence="2">
    <location>
        <begin position="9"/>
        <end position="223"/>
    </location>
</feature>
<dbReference type="Pfam" id="PF20700">
    <property type="entry name" value="Mutator"/>
    <property type="match status" value="1"/>
</dbReference>
<feature type="transmembrane region" description="Helical" evidence="1">
    <location>
        <begin position="222"/>
        <end position="243"/>
    </location>
</feature>
<protein>
    <recommendedName>
        <fullName evidence="2">Mutator-like transposase domain-containing protein</fullName>
    </recommendedName>
</protein>
<keyword evidence="1" id="KW-1133">Transmembrane helix</keyword>
<dbReference type="InterPro" id="IPR049012">
    <property type="entry name" value="Mutator_transp_dom"/>
</dbReference>
<accession>A0A6G5A7P8</accession>
<dbReference type="OrthoDB" id="6486963at2759"/>
<keyword evidence="1" id="KW-0812">Transmembrane</keyword>
<name>A0A6G5A7P8_RHIMP</name>
<organism evidence="3">
    <name type="scientific">Rhipicephalus microplus</name>
    <name type="common">Cattle tick</name>
    <name type="synonym">Boophilus microplus</name>
    <dbReference type="NCBI Taxonomy" id="6941"/>
    <lineage>
        <taxon>Eukaryota</taxon>
        <taxon>Metazoa</taxon>
        <taxon>Ecdysozoa</taxon>
        <taxon>Arthropoda</taxon>
        <taxon>Chelicerata</taxon>
        <taxon>Arachnida</taxon>
        <taxon>Acari</taxon>
        <taxon>Parasitiformes</taxon>
        <taxon>Ixodida</taxon>
        <taxon>Ixodoidea</taxon>
        <taxon>Ixodidae</taxon>
        <taxon>Rhipicephalinae</taxon>
        <taxon>Rhipicephalus</taxon>
        <taxon>Boophilus</taxon>
    </lineage>
</organism>
<reference evidence="3" key="1">
    <citation type="submission" date="2020-03" db="EMBL/GenBank/DDBJ databases">
        <title>A transcriptome and proteome of the tick Rhipicephalus microplus shaped by the genetic composition of its hosts and developmental stage.</title>
        <authorList>
            <person name="Garcia G.R."/>
            <person name="Ribeiro J.M.C."/>
            <person name="Maruyama S.R."/>
            <person name="Gardinasse L.G."/>
            <person name="Nelson K."/>
            <person name="Ferreira B.R."/>
            <person name="Andrade T.G."/>
            <person name="Santos I.K.F.M."/>
        </authorList>
    </citation>
    <scope>NUCLEOTIDE SEQUENCE</scope>
    <source>
        <strain evidence="3">NSGR</strain>
        <tissue evidence="3">Salivary glands</tissue>
    </source>
</reference>
<dbReference type="AlphaFoldDB" id="A0A6G5A7P8"/>
<dbReference type="VEuPathDB" id="VectorBase:LOC119175906"/>
<dbReference type="EMBL" id="GIKN01004752">
    <property type="protein sequence ID" value="NIE47025.1"/>
    <property type="molecule type" value="Transcribed_RNA"/>
</dbReference>
<evidence type="ECO:0000313" key="3">
    <source>
        <dbReference type="EMBL" id="NIE47025.1"/>
    </source>
</evidence>
<sequence>MHLRGFFSIAKKVHTAAMAAVSENLRRSRELTKEVAGETDVAVMFDGTWQKRGHKSHNGIGAVISLDTGLCLDFEVISNYCLTCSRHKDMGPDEEVWQAFHGPVCEKNADCSSHAMETEAAMRIWQRTLTYDTPLHFMTFLSDGDSKAYSAVAESKVYGAVNIEKEDCTNHVAKRLGTALRKLHVPLPRGQKMKEPAIQKLQTYYQIAITSNRGSVRDMYTAVWASYFTHALLTMLAATSFALQKQSRGANINALKHLVNLHHATHLA</sequence>
<keyword evidence="1" id="KW-0472">Membrane</keyword>
<evidence type="ECO:0000259" key="2">
    <source>
        <dbReference type="Pfam" id="PF20700"/>
    </source>
</evidence>